<keyword evidence="4" id="KW-0547">Nucleotide-binding</keyword>
<proteinExistence type="predicted"/>
<keyword evidence="5 8" id="KW-0067">ATP-binding</keyword>
<dbReference type="AlphaFoldDB" id="A0A938WY15"/>
<dbReference type="Proteomes" id="UP000718821">
    <property type="component" value="Unassembled WGS sequence"/>
</dbReference>
<dbReference type="InterPro" id="IPR027417">
    <property type="entry name" value="P-loop_NTPase"/>
</dbReference>
<dbReference type="Pfam" id="PF00005">
    <property type="entry name" value="ABC_tran"/>
    <property type="match status" value="1"/>
</dbReference>
<evidence type="ECO:0000313" key="8">
    <source>
        <dbReference type="EMBL" id="MBM6699718.1"/>
    </source>
</evidence>
<accession>A0A938WY15</accession>
<dbReference type="GO" id="GO:0005524">
    <property type="term" value="F:ATP binding"/>
    <property type="evidence" value="ECO:0007669"/>
    <property type="project" value="UniProtKB-KW"/>
</dbReference>
<sequence length="261" mass="27994">MTGQPQRNAGPIHRAIVEVHAIHASHGGTEVLHGIDLSVGRGEVLAILGPSGSGKTTLLRCINALERPDSGTVRVDGVTLDYAGHVPGRSILALRRKTAMVFQSYNLFRNRTALRNVTEGLTVVRGVSRTQADRTARQALAAVRMETYADRYPSQLSGGQQQRVSIARALALKPDVILFDEPTSALDPERVGDVHDAIAAVADSGVTMVIVTHEVRFARSIATRVVFLDGGRILGQGTPEEIIDHPSSPRIAGFLRHVSPA</sequence>
<dbReference type="Gene3D" id="3.40.50.300">
    <property type="entry name" value="P-loop containing nucleotide triphosphate hydrolases"/>
    <property type="match status" value="1"/>
</dbReference>
<dbReference type="PANTHER" id="PTHR43166">
    <property type="entry name" value="AMINO ACID IMPORT ATP-BINDING PROTEIN"/>
    <property type="match status" value="1"/>
</dbReference>
<dbReference type="InterPro" id="IPR003593">
    <property type="entry name" value="AAA+_ATPase"/>
</dbReference>
<dbReference type="GO" id="GO:0016887">
    <property type="term" value="F:ATP hydrolysis activity"/>
    <property type="evidence" value="ECO:0007669"/>
    <property type="project" value="InterPro"/>
</dbReference>
<evidence type="ECO:0000256" key="6">
    <source>
        <dbReference type="ARBA" id="ARBA00023136"/>
    </source>
</evidence>
<comment type="subcellular location">
    <subcellularLocation>
        <location evidence="1">Cell membrane</location>
        <topology evidence="1">Peripheral membrane protein</topology>
    </subcellularLocation>
</comment>
<name>A0A938WY15_9BIFI</name>
<dbReference type="PROSITE" id="PS50893">
    <property type="entry name" value="ABC_TRANSPORTER_2"/>
    <property type="match status" value="1"/>
</dbReference>
<keyword evidence="9" id="KW-1185">Reference proteome</keyword>
<feature type="domain" description="ABC transporter" evidence="7">
    <location>
        <begin position="17"/>
        <end position="255"/>
    </location>
</feature>
<dbReference type="SUPFAM" id="SSF52540">
    <property type="entry name" value="P-loop containing nucleoside triphosphate hydrolases"/>
    <property type="match status" value="1"/>
</dbReference>
<dbReference type="GO" id="GO:0015424">
    <property type="term" value="F:ABC-type amino acid transporter activity"/>
    <property type="evidence" value="ECO:0007669"/>
    <property type="project" value="InterPro"/>
</dbReference>
<dbReference type="PANTHER" id="PTHR43166:SF35">
    <property type="entry name" value="L-CYSTINE IMPORT ATP-BINDING PROTEIN TCYN"/>
    <property type="match status" value="1"/>
</dbReference>
<dbReference type="PIRSF" id="PIRSF039085">
    <property type="entry name" value="ABC_ATPase_HisP"/>
    <property type="match status" value="1"/>
</dbReference>
<dbReference type="InterPro" id="IPR003439">
    <property type="entry name" value="ABC_transporter-like_ATP-bd"/>
</dbReference>
<dbReference type="EMBL" id="JACLYU010000007">
    <property type="protein sequence ID" value="MBM6699718.1"/>
    <property type="molecule type" value="Genomic_DNA"/>
</dbReference>
<evidence type="ECO:0000256" key="3">
    <source>
        <dbReference type="ARBA" id="ARBA00022475"/>
    </source>
</evidence>
<organism evidence="8 9">
    <name type="scientific">Bifidobacterium pullorum subsp. saeculare</name>
    <dbReference type="NCBI Taxonomy" id="78257"/>
    <lineage>
        <taxon>Bacteria</taxon>
        <taxon>Bacillati</taxon>
        <taxon>Actinomycetota</taxon>
        <taxon>Actinomycetes</taxon>
        <taxon>Bifidobacteriales</taxon>
        <taxon>Bifidobacteriaceae</taxon>
        <taxon>Bifidobacterium</taxon>
    </lineage>
</organism>
<keyword evidence="2" id="KW-0813">Transport</keyword>
<dbReference type="GO" id="GO:0005886">
    <property type="term" value="C:plasma membrane"/>
    <property type="evidence" value="ECO:0007669"/>
    <property type="project" value="UniProtKB-SubCell"/>
</dbReference>
<evidence type="ECO:0000256" key="1">
    <source>
        <dbReference type="ARBA" id="ARBA00004202"/>
    </source>
</evidence>
<evidence type="ECO:0000256" key="4">
    <source>
        <dbReference type="ARBA" id="ARBA00022741"/>
    </source>
</evidence>
<dbReference type="InterPro" id="IPR030679">
    <property type="entry name" value="ABC_ATPase_HisP-typ"/>
</dbReference>
<comment type="caution">
    <text evidence="8">The sequence shown here is derived from an EMBL/GenBank/DDBJ whole genome shotgun (WGS) entry which is preliminary data.</text>
</comment>
<evidence type="ECO:0000313" key="9">
    <source>
        <dbReference type="Proteomes" id="UP000718821"/>
    </source>
</evidence>
<protein>
    <submittedName>
        <fullName evidence="8">Amino acid ABC transporter ATP-binding protein</fullName>
    </submittedName>
</protein>
<gene>
    <name evidence="8" type="ORF">H7U32_05195</name>
</gene>
<reference evidence="8" key="1">
    <citation type="submission" date="2020-08" db="EMBL/GenBank/DDBJ databases">
        <authorList>
            <person name="Cejkova D."/>
            <person name="Kubasova T."/>
            <person name="Jahodarova E."/>
            <person name="Rychlik I."/>
        </authorList>
    </citation>
    <scope>NUCLEOTIDE SEQUENCE</scope>
    <source>
        <strain evidence="8">An836</strain>
    </source>
</reference>
<evidence type="ECO:0000259" key="7">
    <source>
        <dbReference type="PROSITE" id="PS50893"/>
    </source>
</evidence>
<evidence type="ECO:0000256" key="5">
    <source>
        <dbReference type="ARBA" id="ARBA00022840"/>
    </source>
</evidence>
<keyword evidence="3" id="KW-1003">Cell membrane</keyword>
<dbReference type="InterPro" id="IPR050086">
    <property type="entry name" value="MetN_ABC_transporter-like"/>
</dbReference>
<dbReference type="SMART" id="SM00382">
    <property type="entry name" value="AAA"/>
    <property type="match status" value="1"/>
</dbReference>
<dbReference type="InterPro" id="IPR017871">
    <property type="entry name" value="ABC_transporter-like_CS"/>
</dbReference>
<reference evidence="8" key="2">
    <citation type="journal article" date="2021" name="Sci. Rep.">
        <title>The distribution of antibiotic resistance genes in chicken gut microbiota commensals.</title>
        <authorList>
            <person name="Juricova H."/>
            <person name="Matiasovicova J."/>
            <person name="Kubasova T."/>
            <person name="Cejkova D."/>
            <person name="Rychlik I."/>
        </authorList>
    </citation>
    <scope>NUCLEOTIDE SEQUENCE</scope>
    <source>
        <strain evidence="8">An836</strain>
    </source>
</reference>
<dbReference type="PROSITE" id="PS00211">
    <property type="entry name" value="ABC_TRANSPORTER_1"/>
    <property type="match status" value="1"/>
</dbReference>
<keyword evidence="6" id="KW-0472">Membrane</keyword>
<evidence type="ECO:0000256" key="2">
    <source>
        <dbReference type="ARBA" id="ARBA00022448"/>
    </source>
</evidence>